<dbReference type="Proteomes" id="UP000075884">
    <property type="component" value="Unassembled WGS sequence"/>
</dbReference>
<dbReference type="VEuPathDB" id="VectorBase:ADIR014617"/>
<keyword evidence="2" id="KW-1185">Reference proteome</keyword>
<accession>A0A182NXP4</accession>
<protein>
    <submittedName>
        <fullName evidence="1">Uncharacterized protein</fullName>
    </submittedName>
</protein>
<reference evidence="1" key="2">
    <citation type="submission" date="2020-05" db="UniProtKB">
        <authorList>
            <consortium name="EnsemblMetazoa"/>
        </authorList>
    </citation>
    <scope>IDENTIFICATION</scope>
    <source>
        <strain evidence="1">WRAIR2</strain>
    </source>
</reference>
<name>A0A182NXP4_9DIPT</name>
<sequence length="34" mass="3797">MVDLCSRKLHKSQIVVLLCIDNVHDSGCRLTSGR</sequence>
<dbReference type="EnsemblMetazoa" id="ADIR014617-RA">
    <property type="protein sequence ID" value="ADIR014617-PA"/>
    <property type="gene ID" value="ADIR014617"/>
</dbReference>
<organism evidence="1 2">
    <name type="scientific">Anopheles dirus</name>
    <dbReference type="NCBI Taxonomy" id="7168"/>
    <lineage>
        <taxon>Eukaryota</taxon>
        <taxon>Metazoa</taxon>
        <taxon>Ecdysozoa</taxon>
        <taxon>Arthropoda</taxon>
        <taxon>Hexapoda</taxon>
        <taxon>Insecta</taxon>
        <taxon>Pterygota</taxon>
        <taxon>Neoptera</taxon>
        <taxon>Endopterygota</taxon>
        <taxon>Diptera</taxon>
        <taxon>Nematocera</taxon>
        <taxon>Culicoidea</taxon>
        <taxon>Culicidae</taxon>
        <taxon>Anophelinae</taxon>
        <taxon>Anopheles</taxon>
    </lineage>
</organism>
<dbReference type="AlphaFoldDB" id="A0A182NXP4"/>
<proteinExistence type="predicted"/>
<evidence type="ECO:0000313" key="1">
    <source>
        <dbReference type="EnsemblMetazoa" id="ADIR014617-PA"/>
    </source>
</evidence>
<evidence type="ECO:0000313" key="2">
    <source>
        <dbReference type="Proteomes" id="UP000075884"/>
    </source>
</evidence>
<reference evidence="2" key="1">
    <citation type="submission" date="2013-03" db="EMBL/GenBank/DDBJ databases">
        <title>The Genome Sequence of Anopheles dirus WRAIR2.</title>
        <authorList>
            <consortium name="The Broad Institute Genomics Platform"/>
            <person name="Neafsey D.E."/>
            <person name="Walton C."/>
            <person name="Walker B."/>
            <person name="Young S.K."/>
            <person name="Zeng Q."/>
            <person name="Gargeya S."/>
            <person name="Fitzgerald M."/>
            <person name="Haas B."/>
            <person name="Abouelleil A."/>
            <person name="Allen A.W."/>
            <person name="Alvarado L."/>
            <person name="Arachchi H.M."/>
            <person name="Berlin A.M."/>
            <person name="Chapman S.B."/>
            <person name="Gainer-Dewar J."/>
            <person name="Goldberg J."/>
            <person name="Griggs A."/>
            <person name="Gujja S."/>
            <person name="Hansen M."/>
            <person name="Howarth C."/>
            <person name="Imamovic A."/>
            <person name="Ireland A."/>
            <person name="Larimer J."/>
            <person name="McCowan C."/>
            <person name="Murphy C."/>
            <person name="Pearson M."/>
            <person name="Poon T.W."/>
            <person name="Priest M."/>
            <person name="Roberts A."/>
            <person name="Saif S."/>
            <person name="Shea T."/>
            <person name="Sisk P."/>
            <person name="Sykes S."/>
            <person name="Wortman J."/>
            <person name="Nusbaum C."/>
            <person name="Birren B."/>
        </authorList>
    </citation>
    <scope>NUCLEOTIDE SEQUENCE [LARGE SCALE GENOMIC DNA]</scope>
    <source>
        <strain evidence="2">WRAIR2</strain>
    </source>
</reference>